<reference evidence="2 3" key="1">
    <citation type="submission" date="2024-03" db="EMBL/GenBank/DDBJ databases">
        <title>Novel species of the genus Variovorax.</title>
        <authorList>
            <person name="Liu Q."/>
            <person name="Xin Y.-H."/>
        </authorList>
    </citation>
    <scope>NUCLEOTIDE SEQUENCE [LARGE SCALE GENOMIC DNA]</scope>
    <source>
        <strain evidence="2 3">KACC 18900</strain>
    </source>
</reference>
<keyword evidence="1" id="KW-0732">Signal</keyword>
<organism evidence="2 3">
    <name type="scientific">Variovorax rhizosphaerae</name>
    <dbReference type="NCBI Taxonomy" id="1836200"/>
    <lineage>
        <taxon>Bacteria</taxon>
        <taxon>Pseudomonadati</taxon>
        <taxon>Pseudomonadota</taxon>
        <taxon>Betaproteobacteria</taxon>
        <taxon>Burkholderiales</taxon>
        <taxon>Comamonadaceae</taxon>
        <taxon>Variovorax</taxon>
    </lineage>
</organism>
<protein>
    <submittedName>
        <fullName evidence="2">Uncharacterized protein</fullName>
    </submittedName>
</protein>
<keyword evidence="3" id="KW-1185">Reference proteome</keyword>
<dbReference type="RefSeq" id="WP_340347505.1">
    <property type="nucleotide sequence ID" value="NZ_JBBKZT010000026.1"/>
</dbReference>
<evidence type="ECO:0000256" key="1">
    <source>
        <dbReference type="SAM" id="SignalP"/>
    </source>
</evidence>
<proteinExistence type="predicted"/>
<evidence type="ECO:0000313" key="2">
    <source>
        <dbReference type="EMBL" id="MEJ8851752.1"/>
    </source>
</evidence>
<evidence type="ECO:0000313" key="3">
    <source>
        <dbReference type="Proteomes" id="UP001385892"/>
    </source>
</evidence>
<gene>
    <name evidence="2" type="ORF">WKW82_34325</name>
</gene>
<name>A0ABU8WZ24_9BURK</name>
<feature type="signal peptide" evidence="1">
    <location>
        <begin position="1"/>
        <end position="37"/>
    </location>
</feature>
<comment type="caution">
    <text evidence="2">The sequence shown here is derived from an EMBL/GenBank/DDBJ whole genome shotgun (WGS) entry which is preliminary data.</text>
</comment>
<dbReference type="EMBL" id="JBBKZT010000026">
    <property type="protein sequence ID" value="MEJ8851752.1"/>
    <property type="molecule type" value="Genomic_DNA"/>
</dbReference>
<sequence>MKKMKPIQDRQISLTKLYTFLFFVSFGSLALSPTASAGAPAGPYIVWFNLDEPNDKFGIDNGVRAFLKEDEFHCDGRWYRHSSILFMKKNPP</sequence>
<accession>A0ABU8WZ24</accession>
<dbReference type="Proteomes" id="UP001385892">
    <property type="component" value="Unassembled WGS sequence"/>
</dbReference>
<feature type="chain" id="PRO_5046985297" evidence="1">
    <location>
        <begin position="38"/>
        <end position="92"/>
    </location>
</feature>